<dbReference type="InterPro" id="IPR025711">
    <property type="entry name" value="PepSY"/>
</dbReference>
<comment type="caution">
    <text evidence="3">The sequence shown here is derived from an EMBL/GenBank/DDBJ whole genome shotgun (WGS) entry which is preliminary data.</text>
</comment>
<keyword evidence="4" id="KW-1185">Reference proteome</keyword>
<feature type="chain" id="PRO_5031564160" evidence="1">
    <location>
        <begin position="25"/>
        <end position="93"/>
    </location>
</feature>
<dbReference type="EMBL" id="JABBNT010000001">
    <property type="protein sequence ID" value="NMM42907.1"/>
    <property type="molecule type" value="Genomic_DNA"/>
</dbReference>
<evidence type="ECO:0000256" key="1">
    <source>
        <dbReference type="SAM" id="SignalP"/>
    </source>
</evidence>
<reference evidence="3 4" key="1">
    <citation type="submission" date="2020-04" db="EMBL/GenBank/DDBJ databases">
        <title>Rhodospirillaceae bacterium KN72 isolated from deep sea.</title>
        <authorList>
            <person name="Zhang D.-C."/>
        </authorList>
    </citation>
    <scope>NUCLEOTIDE SEQUENCE [LARGE SCALE GENOMIC DNA]</scope>
    <source>
        <strain evidence="3 4">KN72</strain>
    </source>
</reference>
<evidence type="ECO:0000259" key="2">
    <source>
        <dbReference type="Pfam" id="PF13670"/>
    </source>
</evidence>
<keyword evidence="1" id="KW-0732">Signal</keyword>
<proteinExistence type="predicted"/>
<organism evidence="3 4">
    <name type="scientific">Pacificispira spongiicola</name>
    <dbReference type="NCBI Taxonomy" id="2729598"/>
    <lineage>
        <taxon>Bacteria</taxon>
        <taxon>Pseudomonadati</taxon>
        <taxon>Pseudomonadota</taxon>
        <taxon>Alphaproteobacteria</taxon>
        <taxon>Rhodospirillales</taxon>
        <taxon>Rhodospirillaceae</taxon>
        <taxon>Pacificispira</taxon>
    </lineage>
</organism>
<dbReference type="AlphaFoldDB" id="A0A7Y0HEG0"/>
<sequence>MNKSILRFATVAVVAFTGMAAAQAGGDYCKVPMSEWQPTEALEQMLTQKGWEVRRIKQDDGCYEVYAMDEKGRRREAYFNPKTFELVKDGEDD</sequence>
<feature type="signal peptide" evidence="1">
    <location>
        <begin position="1"/>
        <end position="24"/>
    </location>
</feature>
<feature type="domain" description="PepSY" evidence="2">
    <location>
        <begin position="8"/>
        <end position="89"/>
    </location>
</feature>
<dbReference type="Proteomes" id="UP000539372">
    <property type="component" value="Unassembled WGS sequence"/>
</dbReference>
<accession>A0A7Y0HEG0</accession>
<dbReference type="RefSeq" id="WP_169623225.1">
    <property type="nucleotide sequence ID" value="NZ_JABBNT010000001.1"/>
</dbReference>
<name>A0A7Y0HEG0_9PROT</name>
<protein>
    <submittedName>
        <fullName evidence="3">PepSY domain-containing protein</fullName>
    </submittedName>
</protein>
<evidence type="ECO:0000313" key="3">
    <source>
        <dbReference type="EMBL" id="NMM42907.1"/>
    </source>
</evidence>
<evidence type="ECO:0000313" key="4">
    <source>
        <dbReference type="Proteomes" id="UP000539372"/>
    </source>
</evidence>
<gene>
    <name evidence="3" type="ORF">HH303_00350</name>
</gene>
<dbReference type="Pfam" id="PF13670">
    <property type="entry name" value="PepSY_2"/>
    <property type="match status" value="1"/>
</dbReference>